<dbReference type="Proteomes" id="UP000195871">
    <property type="component" value="Unassembled WGS sequence"/>
</dbReference>
<dbReference type="GO" id="GO:0042273">
    <property type="term" value="P:ribosomal large subunit biogenesis"/>
    <property type="evidence" value="ECO:0007669"/>
    <property type="project" value="InterPro"/>
</dbReference>
<dbReference type="GO" id="GO:0003729">
    <property type="term" value="F:mRNA binding"/>
    <property type="evidence" value="ECO:0007669"/>
    <property type="project" value="InterPro"/>
</dbReference>
<comment type="caution">
    <text evidence="11">The sequence shown here is derived from an EMBL/GenBank/DDBJ whole genome shotgun (WGS) entry which is preliminary data.</text>
</comment>
<organism evidence="11 12">
    <name type="scientific">Pichia kudriavzevii</name>
    <name type="common">Yeast</name>
    <name type="synonym">Issatchenkia orientalis</name>
    <dbReference type="NCBI Taxonomy" id="4909"/>
    <lineage>
        <taxon>Eukaryota</taxon>
        <taxon>Fungi</taxon>
        <taxon>Dikarya</taxon>
        <taxon>Ascomycota</taxon>
        <taxon>Saccharomycotina</taxon>
        <taxon>Pichiomycetes</taxon>
        <taxon>Pichiales</taxon>
        <taxon>Pichiaceae</taxon>
        <taxon>Pichia</taxon>
    </lineage>
</organism>
<keyword evidence="6" id="KW-0690">Ribosome biogenesis</keyword>
<evidence type="ECO:0000256" key="3">
    <source>
        <dbReference type="ARBA" id="ARBA00019670"/>
    </source>
</evidence>
<feature type="region of interest" description="Disordered" evidence="10">
    <location>
        <begin position="140"/>
        <end position="196"/>
    </location>
</feature>
<evidence type="ECO:0000256" key="6">
    <source>
        <dbReference type="ARBA" id="ARBA00022517"/>
    </source>
</evidence>
<dbReference type="PANTHER" id="PTHR28028">
    <property type="entry name" value="60S RIBOSOMAL SUBUNIT ASSEMBLY/EXPORT PROTEIN LOC1"/>
    <property type="match status" value="1"/>
</dbReference>
<evidence type="ECO:0000256" key="9">
    <source>
        <dbReference type="ARBA" id="ARBA00023242"/>
    </source>
</evidence>
<sequence length="196" mass="22647">MSINKQTKAYKRKATMNGKREVQPEIRGDSQARNQLANQPNLTPKKEKKTLKGKSLKKHLRAAELYGKKKQPRTYTEKELDIPKLNKAINPGNIVKKGKKGKKFISDTDSITLQRIVKQVNDKEIYRRLEEIRELRRKEMEMREEEKKEKLESAKSSIKEKASLARSARRKSAKDAKKEINKQATSVVKKKSVSFA</sequence>
<feature type="region of interest" description="Disordered" evidence="10">
    <location>
        <begin position="1"/>
        <end position="79"/>
    </location>
</feature>
<feature type="compositionally biased region" description="Basic and acidic residues" evidence="10">
    <location>
        <begin position="18"/>
        <end position="30"/>
    </location>
</feature>
<evidence type="ECO:0000256" key="8">
    <source>
        <dbReference type="ARBA" id="ARBA00023054"/>
    </source>
</evidence>
<dbReference type="GO" id="GO:0008298">
    <property type="term" value="P:intracellular mRNA localization"/>
    <property type="evidence" value="ECO:0007669"/>
    <property type="project" value="TreeGrafter"/>
</dbReference>
<evidence type="ECO:0000256" key="7">
    <source>
        <dbReference type="ARBA" id="ARBA00022816"/>
    </source>
</evidence>
<dbReference type="GO" id="GO:0005730">
    <property type="term" value="C:nucleolus"/>
    <property type="evidence" value="ECO:0007669"/>
    <property type="project" value="UniProtKB-SubCell"/>
</dbReference>
<evidence type="ECO:0000313" key="12">
    <source>
        <dbReference type="Proteomes" id="UP000195871"/>
    </source>
</evidence>
<keyword evidence="8" id="KW-0175">Coiled coil</keyword>
<evidence type="ECO:0000313" key="11">
    <source>
        <dbReference type="EMBL" id="OUT21443.1"/>
    </source>
</evidence>
<gene>
    <name evidence="11" type="ORF">CAS74_003561</name>
</gene>
<dbReference type="InterPro" id="IPR037650">
    <property type="entry name" value="Loc1"/>
</dbReference>
<keyword evidence="9" id="KW-0539">Nucleus</keyword>
<dbReference type="GO" id="GO:0051028">
    <property type="term" value="P:mRNA transport"/>
    <property type="evidence" value="ECO:0007669"/>
    <property type="project" value="UniProtKB-KW"/>
</dbReference>
<dbReference type="EMBL" id="NHMM01000005">
    <property type="protein sequence ID" value="OUT21443.1"/>
    <property type="molecule type" value="Genomic_DNA"/>
</dbReference>
<feature type="compositionally biased region" description="Basic residues" evidence="10">
    <location>
        <begin position="46"/>
        <end position="60"/>
    </location>
</feature>
<dbReference type="GO" id="GO:0030687">
    <property type="term" value="C:preribosome, large subunit precursor"/>
    <property type="evidence" value="ECO:0007669"/>
    <property type="project" value="TreeGrafter"/>
</dbReference>
<dbReference type="VEuPathDB" id="FungiDB:C5L36_0B04680"/>
<reference evidence="11 12" key="1">
    <citation type="submission" date="2017-05" db="EMBL/GenBank/DDBJ databases">
        <title>The Genome Sequence of Candida krusei Ckrusei653.</title>
        <authorList>
            <person name="Cuomo C."/>
            <person name="Forche A."/>
            <person name="Young S."/>
            <person name="Abouelleil A."/>
            <person name="Cao P."/>
            <person name="Chapman S."/>
            <person name="Cusick C."/>
            <person name="Shea T."/>
            <person name="Nusbaum C."/>
            <person name="Birren B."/>
        </authorList>
    </citation>
    <scope>NUCLEOTIDE SEQUENCE [LARGE SCALE GENOMIC DNA]</scope>
    <source>
        <strain evidence="11 12">Ckrusei653</strain>
    </source>
</reference>
<evidence type="ECO:0000256" key="4">
    <source>
        <dbReference type="ARBA" id="ARBA00020853"/>
    </source>
</evidence>
<keyword evidence="7" id="KW-0509">mRNA transport</keyword>
<feature type="compositionally biased region" description="Polar residues" evidence="10">
    <location>
        <begin position="31"/>
        <end position="42"/>
    </location>
</feature>
<feature type="compositionally biased region" description="Basic and acidic residues" evidence="10">
    <location>
        <begin position="140"/>
        <end position="163"/>
    </location>
</feature>
<keyword evidence="5" id="KW-0813">Transport</keyword>
<protein>
    <recommendedName>
        <fullName evidence="3">60S ribosomal subunit assembly/export protein LOC1</fullName>
    </recommendedName>
    <alternativeName>
        <fullName evidence="4">60S ribosomal subunit assembly/export protein loc1</fullName>
    </alternativeName>
</protein>
<proteinExistence type="inferred from homology"/>
<dbReference type="AlphaFoldDB" id="A0A1Z8JLI7"/>
<evidence type="ECO:0000256" key="2">
    <source>
        <dbReference type="ARBA" id="ARBA00008132"/>
    </source>
</evidence>
<accession>A0A1Z8JLI7</accession>
<dbReference type="PANTHER" id="PTHR28028:SF1">
    <property type="entry name" value="60S RIBOSOMAL SUBUNIT ASSEMBLY_EXPORT PROTEIN LOC1"/>
    <property type="match status" value="1"/>
</dbReference>
<comment type="similarity">
    <text evidence="2">Belongs to the LOC1 family.</text>
</comment>
<comment type="subcellular location">
    <subcellularLocation>
        <location evidence="1">Nucleus</location>
        <location evidence="1">Nucleolus</location>
    </subcellularLocation>
</comment>
<evidence type="ECO:0000256" key="5">
    <source>
        <dbReference type="ARBA" id="ARBA00022448"/>
    </source>
</evidence>
<evidence type="ECO:0000256" key="10">
    <source>
        <dbReference type="SAM" id="MobiDB-lite"/>
    </source>
</evidence>
<evidence type="ECO:0000256" key="1">
    <source>
        <dbReference type="ARBA" id="ARBA00004604"/>
    </source>
</evidence>
<name>A0A1Z8JLI7_PICKU</name>